<feature type="compositionally biased region" description="Basic and acidic residues" evidence="1">
    <location>
        <begin position="12"/>
        <end position="25"/>
    </location>
</feature>
<organism evidence="3">
    <name type="scientific">Heligmosomoides polygyrus</name>
    <name type="common">Parasitic roundworm</name>
    <dbReference type="NCBI Taxonomy" id="6339"/>
    <lineage>
        <taxon>Eukaryota</taxon>
        <taxon>Metazoa</taxon>
        <taxon>Ecdysozoa</taxon>
        <taxon>Nematoda</taxon>
        <taxon>Chromadorea</taxon>
        <taxon>Rhabditida</taxon>
        <taxon>Rhabditina</taxon>
        <taxon>Rhabditomorpha</taxon>
        <taxon>Strongyloidea</taxon>
        <taxon>Heligmosomidae</taxon>
        <taxon>Heligmosomoides</taxon>
    </lineage>
</organism>
<evidence type="ECO:0000313" key="3">
    <source>
        <dbReference type="EMBL" id="VDO67325.1"/>
    </source>
</evidence>
<protein>
    <submittedName>
        <fullName evidence="5">Cytochrome b5 heme-binding domain-containing protein</fullName>
    </submittedName>
</protein>
<reference evidence="5" key="2">
    <citation type="submission" date="2019-09" db="UniProtKB">
        <authorList>
            <consortium name="WormBaseParasite"/>
        </authorList>
    </citation>
    <scope>IDENTIFICATION</scope>
</reference>
<keyword evidence="2" id="KW-0472">Membrane</keyword>
<evidence type="ECO:0000256" key="1">
    <source>
        <dbReference type="SAM" id="MobiDB-lite"/>
    </source>
</evidence>
<dbReference type="Proteomes" id="UP000050761">
    <property type="component" value="Unassembled WGS sequence"/>
</dbReference>
<proteinExistence type="predicted"/>
<evidence type="ECO:0000256" key="2">
    <source>
        <dbReference type="SAM" id="Phobius"/>
    </source>
</evidence>
<evidence type="ECO:0000313" key="5">
    <source>
        <dbReference type="WBParaSite" id="HPBE_0000619001-mRNA-1"/>
    </source>
</evidence>
<accession>A0A3P8B3X8</accession>
<evidence type="ECO:0000313" key="4">
    <source>
        <dbReference type="Proteomes" id="UP000050761"/>
    </source>
</evidence>
<feature type="transmembrane region" description="Helical" evidence="2">
    <location>
        <begin position="104"/>
        <end position="125"/>
    </location>
</feature>
<feature type="region of interest" description="Disordered" evidence="1">
    <location>
        <begin position="1"/>
        <end position="25"/>
    </location>
</feature>
<keyword evidence="2" id="KW-0812">Transmembrane</keyword>
<name>A0A3P8B3X8_HELPZ</name>
<reference evidence="3 4" key="1">
    <citation type="submission" date="2018-11" db="EMBL/GenBank/DDBJ databases">
        <authorList>
            <consortium name="Pathogen Informatics"/>
        </authorList>
    </citation>
    <scope>NUCLEOTIDE SEQUENCE [LARGE SCALE GENOMIC DNA]</scope>
</reference>
<gene>
    <name evidence="3" type="ORF">HPBE_LOCUS6191</name>
</gene>
<keyword evidence="2" id="KW-1133">Transmembrane helix</keyword>
<dbReference type="WBParaSite" id="HPBE_0000619001-mRNA-1">
    <property type="protein sequence ID" value="HPBE_0000619001-mRNA-1"/>
    <property type="gene ID" value="HPBE_0000619001"/>
</dbReference>
<dbReference type="EMBL" id="UZAH01025616">
    <property type="protein sequence ID" value="VDO67325.1"/>
    <property type="molecule type" value="Genomic_DNA"/>
</dbReference>
<dbReference type="AlphaFoldDB" id="A0A3P8B3X8"/>
<sequence length="134" mass="14999">MAGQDWELQGDAESKSPSKEDHGGRMVDKFLKSGEIITAETKLNGVGYETLPHPAHSPEAGFINDLRTLTENCKRKAHITELIKRMVKYYCGRKATFGNSYASFIYGVNIVGYVVGFALTTVSYFKTKYWMDSS</sequence>
<keyword evidence="4" id="KW-1185">Reference proteome</keyword>